<dbReference type="Pfam" id="PF05015">
    <property type="entry name" value="HigB-like_toxin"/>
    <property type="match status" value="1"/>
</dbReference>
<accession>A0A2W4YW71</accession>
<gene>
    <name evidence="1" type="ORF">DCF15_19490</name>
</gene>
<reference evidence="2" key="1">
    <citation type="submission" date="2018-04" db="EMBL/GenBank/DDBJ databases">
        <authorList>
            <person name="Cornet L."/>
        </authorList>
    </citation>
    <scope>NUCLEOTIDE SEQUENCE [LARGE SCALE GENOMIC DNA]</scope>
</reference>
<proteinExistence type="predicted"/>
<sequence>MIRSFKTKALKVWWEGTQEEPPKDKAMKLPQKAVKKLKAILKSLNTVRSFEELKDTFSANSYSFQKYKERGSDWWEIRVSGNYRLLFHFNSATADVTGIEYTDETH</sequence>
<evidence type="ECO:0008006" key="3">
    <source>
        <dbReference type="Google" id="ProtNLM"/>
    </source>
</evidence>
<reference evidence="1 2" key="2">
    <citation type="submission" date="2018-06" db="EMBL/GenBank/DDBJ databases">
        <title>Metagenomic assembly of (sub)arctic Cyanobacteria and their associated microbiome from non-axenic cultures.</title>
        <authorList>
            <person name="Baurain D."/>
        </authorList>
    </citation>
    <scope>NUCLEOTIDE SEQUENCE [LARGE SCALE GENOMIC DNA]</scope>
    <source>
        <strain evidence="1">ULC027bin1</strain>
    </source>
</reference>
<dbReference type="Gene3D" id="3.30.2310.20">
    <property type="entry name" value="RelE-like"/>
    <property type="match status" value="1"/>
</dbReference>
<dbReference type="SUPFAM" id="SSF143011">
    <property type="entry name" value="RelE-like"/>
    <property type="match status" value="1"/>
</dbReference>
<dbReference type="EMBL" id="QBMP01000286">
    <property type="protein sequence ID" value="PZO47078.1"/>
    <property type="molecule type" value="Genomic_DNA"/>
</dbReference>
<dbReference type="InterPro" id="IPR035093">
    <property type="entry name" value="RelE/ParE_toxin_dom_sf"/>
</dbReference>
<name>A0A2W4YW71_9CYAN</name>
<dbReference type="AlphaFoldDB" id="A0A2W4YW71"/>
<organism evidence="1 2">
    <name type="scientific">Phormidesmis priestleyi</name>
    <dbReference type="NCBI Taxonomy" id="268141"/>
    <lineage>
        <taxon>Bacteria</taxon>
        <taxon>Bacillati</taxon>
        <taxon>Cyanobacteriota</taxon>
        <taxon>Cyanophyceae</taxon>
        <taxon>Leptolyngbyales</taxon>
        <taxon>Leptolyngbyaceae</taxon>
        <taxon>Phormidesmis</taxon>
    </lineage>
</organism>
<evidence type="ECO:0000313" key="1">
    <source>
        <dbReference type="EMBL" id="PZO47078.1"/>
    </source>
</evidence>
<protein>
    <recommendedName>
        <fullName evidence="3">Plasmid maintenance system killer protein</fullName>
    </recommendedName>
</protein>
<dbReference type="InterPro" id="IPR007711">
    <property type="entry name" value="HigB-1"/>
</dbReference>
<comment type="caution">
    <text evidence="1">The sequence shown here is derived from an EMBL/GenBank/DDBJ whole genome shotgun (WGS) entry which is preliminary data.</text>
</comment>
<dbReference type="Proteomes" id="UP000249794">
    <property type="component" value="Unassembled WGS sequence"/>
</dbReference>
<evidence type="ECO:0000313" key="2">
    <source>
        <dbReference type="Proteomes" id="UP000249794"/>
    </source>
</evidence>